<accession>K3Z234</accession>
<name>K3Z234_SETIT</name>
<dbReference type="EnsemblPlants" id="KQL31205">
    <property type="protein sequence ID" value="KQL31205"/>
    <property type="gene ID" value="SETIT_020602mg"/>
</dbReference>
<protein>
    <submittedName>
        <fullName evidence="2">Uncharacterized protein</fullName>
    </submittedName>
</protein>
<dbReference type="EMBL" id="AGNK02000518">
    <property type="status" value="NOT_ANNOTATED_CDS"/>
    <property type="molecule type" value="Genomic_DNA"/>
</dbReference>
<dbReference type="InParanoid" id="K3Z234"/>
<dbReference type="Gramene" id="KQL31205">
    <property type="protein sequence ID" value="KQL31205"/>
    <property type="gene ID" value="SETIT_020602mg"/>
</dbReference>
<reference evidence="3" key="1">
    <citation type="journal article" date="2012" name="Nat. Biotechnol.">
        <title>Reference genome sequence of the model plant Setaria.</title>
        <authorList>
            <person name="Bennetzen J.L."/>
            <person name="Schmutz J."/>
            <person name="Wang H."/>
            <person name="Percifield R."/>
            <person name="Hawkins J."/>
            <person name="Pontaroli A.C."/>
            <person name="Estep M."/>
            <person name="Feng L."/>
            <person name="Vaughn J.N."/>
            <person name="Grimwood J."/>
            <person name="Jenkins J."/>
            <person name="Barry K."/>
            <person name="Lindquist E."/>
            <person name="Hellsten U."/>
            <person name="Deshpande S."/>
            <person name="Wang X."/>
            <person name="Wu X."/>
            <person name="Mitros T."/>
            <person name="Triplett J."/>
            <person name="Yang X."/>
            <person name="Ye C.Y."/>
            <person name="Mauro-Herrera M."/>
            <person name="Wang L."/>
            <person name="Li P."/>
            <person name="Sharma M."/>
            <person name="Sharma R."/>
            <person name="Ronald P.C."/>
            <person name="Panaud O."/>
            <person name="Kellogg E.A."/>
            <person name="Brutnell T.P."/>
            <person name="Doust A.N."/>
            <person name="Tuskan G.A."/>
            <person name="Rokhsar D."/>
            <person name="Devos K.M."/>
        </authorList>
    </citation>
    <scope>NUCLEOTIDE SEQUENCE [LARGE SCALE GENOMIC DNA]</scope>
    <source>
        <strain evidence="3">cv. Yugu1</strain>
    </source>
</reference>
<sequence length="43" mass="5158">MPQYIRERETKSKTKRRASSFTWNGMEQHEMGEIFSFPLSSTF</sequence>
<evidence type="ECO:0000313" key="2">
    <source>
        <dbReference type="EnsemblPlants" id="KQL31205"/>
    </source>
</evidence>
<organism evidence="2 3">
    <name type="scientific">Setaria italica</name>
    <name type="common">Foxtail millet</name>
    <name type="synonym">Panicum italicum</name>
    <dbReference type="NCBI Taxonomy" id="4555"/>
    <lineage>
        <taxon>Eukaryota</taxon>
        <taxon>Viridiplantae</taxon>
        <taxon>Streptophyta</taxon>
        <taxon>Embryophyta</taxon>
        <taxon>Tracheophyta</taxon>
        <taxon>Spermatophyta</taxon>
        <taxon>Magnoliopsida</taxon>
        <taxon>Liliopsida</taxon>
        <taxon>Poales</taxon>
        <taxon>Poaceae</taxon>
        <taxon>PACMAD clade</taxon>
        <taxon>Panicoideae</taxon>
        <taxon>Panicodae</taxon>
        <taxon>Paniceae</taxon>
        <taxon>Cenchrinae</taxon>
        <taxon>Setaria</taxon>
    </lineage>
</organism>
<proteinExistence type="predicted"/>
<dbReference type="AlphaFoldDB" id="K3Z234"/>
<evidence type="ECO:0000256" key="1">
    <source>
        <dbReference type="SAM" id="MobiDB-lite"/>
    </source>
</evidence>
<dbReference type="Proteomes" id="UP000004995">
    <property type="component" value="Unassembled WGS sequence"/>
</dbReference>
<feature type="compositionally biased region" description="Basic and acidic residues" evidence="1">
    <location>
        <begin position="1"/>
        <end position="12"/>
    </location>
</feature>
<feature type="region of interest" description="Disordered" evidence="1">
    <location>
        <begin position="1"/>
        <end position="23"/>
    </location>
</feature>
<evidence type="ECO:0000313" key="3">
    <source>
        <dbReference type="Proteomes" id="UP000004995"/>
    </source>
</evidence>
<keyword evidence="3" id="KW-1185">Reference proteome</keyword>
<dbReference type="HOGENOM" id="CLU_3243076_0_0_1"/>
<reference evidence="2" key="2">
    <citation type="submission" date="2018-08" db="UniProtKB">
        <authorList>
            <consortium name="EnsemblPlants"/>
        </authorList>
    </citation>
    <scope>IDENTIFICATION</scope>
    <source>
        <strain evidence="2">Yugu1</strain>
    </source>
</reference>